<keyword evidence="1" id="KW-0472">Membrane</keyword>
<sequence>MYLLPTIQDVTNVLVALNRFLALLFPLIFRNFFTRRLTLVLIPCSILFSFTSCFVTVGAPGFFLDITSQDNTSAKIYMLHADSKLNFPMINRSTLITAHIFVCSGFTFSIYCIIAVHIFRSKILANSNELRLLLLGFLIFLANIPSFAYQIYWAIMQSDGSEDVFMSLPWVVLTKTLSPPLLMLVTNEAMRRQL</sequence>
<keyword evidence="1" id="KW-1133">Transmembrane helix</keyword>
<evidence type="ECO:0000259" key="2">
    <source>
        <dbReference type="Pfam" id="PF10328"/>
    </source>
</evidence>
<keyword evidence="4" id="KW-1185">Reference proteome</keyword>
<feature type="non-terminal residue" evidence="3">
    <location>
        <position position="194"/>
    </location>
</feature>
<feature type="domain" description="7TM GPCR serpentine receptor class x (Srx)" evidence="2">
    <location>
        <begin position="7"/>
        <end position="57"/>
    </location>
</feature>
<comment type="caution">
    <text evidence="3">The sequence shown here is derived from an EMBL/GenBank/DDBJ whole genome shotgun (WGS) entry which is preliminary data.</text>
</comment>
<evidence type="ECO:0000256" key="1">
    <source>
        <dbReference type="SAM" id="Phobius"/>
    </source>
</evidence>
<name>A0AAV5V0F9_9BILA</name>
<dbReference type="SUPFAM" id="SSF81321">
    <property type="entry name" value="Family A G protein-coupled receptor-like"/>
    <property type="match status" value="1"/>
</dbReference>
<keyword evidence="1" id="KW-0812">Transmembrane</keyword>
<dbReference type="PANTHER" id="PTHR31627:SF42">
    <property type="entry name" value="G_PROTEIN_RECEP_F1_2 DOMAIN-CONTAINING PROTEIN-RELATED"/>
    <property type="match status" value="1"/>
</dbReference>
<dbReference type="InterPro" id="IPR051119">
    <property type="entry name" value="Nematode_SR-like"/>
</dbReference>
<dbReference type="Gene3D" id="1.20.1070.10">
    <property type="entry name" value="Rhodopsin 7-helix transmembrane proteins"/>
    <property type="match status" value="1"/>
</dbReference>
<dbReference type="AlphaFoldDB" id="A0AAV5V0F9"/>
<feature type="transmembrane region" description="Helical" evidence="1">
    <location>
        <begin position="167"/>
        <end position="185"/>
    </location>
</feature>
<feature type="transmembrane region" description="Helical" evidence="1">
    <location>
        <begin position="132"/>
        <end position="155"/>
    </location>
</feature>
<dbReference type="EMBL" id="BTSY01000002">
    <property type="protein sequence ID" value="GMT13027.1"/>
    <property type="molecule type" value="Genomic_DNA"/>
</dbReference>
<dbReference type="InterPro" id="IPR019430">
    <property type="entry name" value="7TM_GPCR_serpentine_rcpt_Srx"/>
</dbReference>
<dbReference type="Proteomes" id="UP001432322">
    <property type="component" value="Unassembled WGS sequence"/>
</dbReference>
<dbReference type="PANTHER" id="PTHR31627">
    <property type="entry name" value="SERPENTINE RECEPTOR CLASS GAMMA-RELATED"/>
    <property type="match status" value="1"/>
</dbReference>
<feature type="transmembrane region" description="Helical" evidence="1">
    <location>
        <begin position="12"/>
        <end position="33"/>
    </location>
</feature>
<feature type="transmembrane region" description="Helical" evidence="1">
    <location>
        <begin position="40"/>
        <end position="63"/>
    </location>
</feature>
<evidence type="ECO:0000313" key="4">
    <source>
        <dbReference type="Proteomes" id="UP001432322"/>
    </source>
</evidence>
<dbReference type="Pfam" id="PF10328">
    <property type="entry name" value="7TM_GPCR_Srx"/>
    <property type="match status" value="1"/>
</dbReference>
<protein>
    <recommendedName>
        <fullName evidence="2">7TM GPCR serpentine receptor class x (Srx) domain-containing protein</fullName>
    </recommendedName>
</protein>
<reference evidence="3" key="1">
    <citation type="submission" date="2023-10" db="EMBL/GenBank/DDBJ databases">
        <title>Genome assembly of Pristionchus species.</title>
        <authorList>
            <person name="Yoshida K."/>
            <person name="Sommer R.J."/>
        </authorList>
    </citation>
    <scope>NUCLEOTIDE SEQUENCE</scope>
    <source>
        <strain evidence="3">RS5133</strain>
    </source>
</reference>
<gene>
    <name evidence="3" type="ORF">PFISCL1PPCAC_4324</name>
</gene>
<organism evidence="3 4">
    <name type="scientific">Pristionchus fissidentatus</name>
    <dbReference type="NCBI Taxonomy" id="1538716"/>
    <lineage>
        <taxon>Eukaryota</taxon>
        <taxon>Metazoa</taxon>
        <taxon>Ecdysozoa</taxon>
        <taxon>Nematoda</taxon>
        <taxon>Chromadorea</taxon>
        <taxon>Rhabditida</taxon>
        <taxon>Rhabditina</taxon>
        <taxon>Diplogasteromorpha</taxon>
        <taxon>Diplogasteroidea</taxon>
        <taxon>Neodiplogasteridae</taxon>
        <taxon>Pristionchus</taxon>
    </lineage>
</organism>
<accession>A0AAV5V0F9</accession>
<evidence type="ECO:0000313" key="3">
    <source>
        <dbReference type="EMBL" id="GMT13027.1"/>
    </source>
</evidence>
<proteinExistence type="predicted"/>
<feature type="transmembrane region" description="Helical" evidence="1">
    <location>
        <begin position="96"/>
        <end position="120"/>
    </location>
</feature>